<proteinExistence type="predicted"/>
<evidence type="ECO:0000313" key="2">
    <source>
        <dbReference type="EMBL" id="OGE71605.1"/>
    </source>
</evidence>
<protein>
    <submittedName>
        <fullName evidence="2">Uncharacterized protein</fullName>
    </submittedName>
</protein>
<keyword evidence="1" id="KW-0472">Membrane</keyword>
<comment type="caution">
    <text evidence="2">The sequence shown here is derived from an EMBL/GenBank/DDBJ whole genome shotgun (WGS) entry which is preliminary data.</text>
</comment>
<dbReference type="AlphaFoldDB" id="A0A1F5N1V8"/>
<reference evidence="2 3" key="1">
    <citation type="journal article" date="2016" name="Nat. Commun.">
        <title>Thousands of microbial genomes shed light on interconnected biogeochemical processes in an aquifer system.</title>
        <authorList>
            <person name="Anantharaman K."/>
            <person name="Brown C.T."/>
            <person name="Hug L.A."/>
            <person name="Sharon I."/>
            <person name="Castelle C.J."/>
            <person name="Probst A.J."/>
            <person name="Thomas B.C."/>
            <person name="Singh A."/>
            <person name="Wilkins M.J."/>
            <person name="Karaoz U."/>
            <person name="Brodie E.L."/>
            <person name="Williams K.H."/>
            <person name="Hubbard S.S."/>
            <person name="Banfield J.F."/>
        </authorList>
    </citation>
    <scope>NUCLEOTIDE SEQUENCE [LARGE SCALE GENOMIC DNA]</scope>
</reference>
<organism evidence="2 3">
    <name type="scientific">Candidatus Daviesbacteria bacterium RIFOXYD1_FULL_41_10</name>
    <dbReference type="NCBI Taxonomy" id="1797801"/>
    <lineage>
        <taxon>Bacteria</taxon>
        <taxon>Candidatus Daviesiibacteriota</taxon>
    </lineage>
</organism>
<accession>A0A1F5N1V8</accession>
<feature type="transmembrane region" description="Helical" evidence="1">
    <location>
        <begin position="6"/>
        <end position="27"/>
    </location>
</feature>
<name>A0A1F5N1V8_9BACT</name>
<sequence length="173" mass="18517">MKKQGGFAHILLIVLLVAGLAAAIYLVQRKTNIFPKAYVSEPVSAPIVPTRVEAPPYGDTAVTRPPAQKLTFTISPNVNCSYNNLTGSAVMISWINTANPVSIVELDVGTGTTGEPDIRTKNVAASDTVAYAPSGFTGDPEIIPGKKYYVRLFNGEYAQSQSFTVPSCMYTGR</sequence>
<keyword evidence="1" id="KW-1133">Transmembrane helix</keyword>
<dbReference type="Proteomes" id="UP000177135">
    <property type="component" value="Unassembled WGS sequence"/>
</dbReference>
<dbReference type="EMBL" id="MFEC01000008">
    <property type="protein sequence ID" value="OGE71605.1"/>
    <property type="molecule type" value="Genomic_DNA"/>
</dbReference>
<evidence type="ECO:0000256" key="1">
    <source>
        <dbReference type="SAM" id="Phobius"/>
    </source>
</evidence>
<evidence type="ECO:0000313" key="3">
    <source>
        <dbReference type="Proteomes" id="UP000177135"/>
    </source>
</evidence>
<keyword evidence="1" id="KW-0812">Transmembrane</keyword>
<gene>
    <name evidence="2" type="ORF">A2617_00035</name>
</gene>